<dbReference type="EMBL" id="LR862144">
    <property type="protein sequence ID" value="CAD1824872.1"/>
    <property type="molecule type" value="Genomic_DNA"/>
</dbReference>
<sequence length="119" mass="13338">MGNEYSSPSSACGTHWEGRHVYMFSPPPPFFRAMLGHQSSLKEMASLSNPKFSFRFTINVANFITLKLNDNNYLLWETQVLSLIMSQDLLGFLTGKIIALPKMSTSEKGAIINNPNYTS</sequence>
<organism evidence="1">
    <name type="scientific">Ananas comosus var. bracteatus</name>
    <name type="common">red pineapple</name>
    <dbReference type="NCBI Taxonomy" id="296719"/>
    <lineage>
        <taxon>Eukaryota</taxon>
        <taxon>Viridiplantae</taxon>
        <taxon>Streptophyta</taxon>
        <taxon>Embryophyta</taxon>
        <taxon>Tracheophyta</taxon>
        <taxon>Spermatophyta</taxon>
        <taxon>Magnoliopsida</taxon>
        <taxon>Liliopsida</taxon>
        <taxon>Poales</taxon>
        <taxon>Bromeliaceae</taxon>
        <taxon>Bromelioideae</taxon>
        <taxon>Ananas</taxon>
    </lineage>
</organism>
<dbReference type="AlphaFoldDB" id="A0A6V7P202"/>
<gene>
    <name evidence="1" type="ORF">CB5_LOCUS8083</name>
</gene>
<accession>A0A6V7P202</accession>
<evidence type="ECO:0008006" key="2">
    <source>
        <dbReference type="Google" id="ProtNLM"/>
    </source>
</evidence>
<reference evidence="1" key="1">
    <citation type="submission" date="2020-07" db="EMBL/GenBank/DDBJ databases">
        <authorList>
            <person name="Lin J."/>
        </authorList>
    </citation>
    <scope>NUCLEOTIDE SEQUENCE</scope>
</reference>
<proteinExistence type="predicted"/>
<name>A0A6V7P202_ANACO</name>
<evidence type="ECO:0000313" key="1">
    <source>
        <dbReference type="EMBL" id="CAD1824872.1"/>
    </source>
</evidence>
<protein>
    <recommendedName>
        <fullName evidence="2">Retrotransposon Copia-like N-terminal domain-containing protein</fullName>
    </recommendedName>
</protein>